<comment type="similarity">
    <text evidence="2">Belongs to the HAD-like hydrolase superfamily.</text>
</comment>
<keyword evidence="4 6" id="KW-0378">Hydrolase</keyword>
<dbReference type="GO" id="GO:0016791">
    <property type="term" value="F:phosphatase activity"/>
    <property type="evidence" value="ECO:0007669"/>
    <property type="project" value="TreeGrafter"/>
</dbReference>
<dbReference type="PANTHER" id="PTHR46470:SF2">
    <property type="entry name" value="GLYCERALDEHYDE 3-PHOSPHATE PHOSPHATASE"/>
    <property type="match status" value="1"/>
</dbReference>
<protein>
    <submittedName>
        <fullName evidence="6">HAD family hydrolase</fullName>
    </submittedName>
</protein>
<evidence type="ECO:0000256" key="4">
    <source>
        <dbReference type="ARBA" id="ARBA00022801"/>
    </source>
</evidence>
<sequence>MTTAVYFDLDGTLCTYTQGFERQFEAAVNPYGEPTERAYAIYVEALFDALDRCAETPYRQAYEAVVEGTSLEADPAVLAREQCQVELEATAVSSETKRVVERVGNSWPTGILTNGDGRQQRAKIDRHGLDELVATVIVSNEIGARKPEPTIFETARERLPAANYVYVGDTYDEDIVGAREAGFRTVYVQGEDGESSEIDVQTTNTVLTNDPANECADAVVPSVESLLNPDALPPGLSRVFEEVVP</sequence>
<dbReference type="SUPFAM" id="SSF56784">
    <property type="entry name" value="HAD-like"/>
    <property type="match status" value="1"/>
</dbReference>
<organism evidence="6 7">
    <name type="scientific">Natronosalvus hydrolyticus</name>
    <dbReference type="NCBI Taxonomy" id="2979988"/>
    <lineage>
        <taxon>Archaea</taxon>
        <taxon>Methanobacteriati</taxon>
        <taxon>Methanobacteriota</taxon>
        <taxon>Stenosarchaea group</taxon>
        <taxon>Halobacteria</taxon>
        <taxon>Halobacteriales</taxon>
        <taxon>Natrialbaceae</taxon>
        <taxon>Natronosalvus</taxon>
    </lineage>
</organism>
<reference evidence="6 7" key="1">
    <citation type="submission" date="2022-09" db="EMBL/GenBank/DDBJ databases">
        <title>Enrichment on poylsaccharides allowed isolation of novel metabolic and taxonomic groups of Haloarchaea.</title>
        <authorList>
            <person name="Sorokin D.Y."/>
            <person name="Elcheninov A.G."/>
            <person name="Khizhniak T.V."/>
            <person name="Kolganova T.V."/>
            <person name="Kublanov I.V."/>
        </authorList>
    </citation>
    <scope>NUCLEOTIDE SEQUENCE [LARGE SCALE GENOMIC DNA]</scope>
    <source>
        <strain evidence="6 7">AArc-curdl1</strain>
    </source>
</reference>
<dbReference type="AlphaFoldDB" id="A0AAP2ZBZ9"/>
<dbReference type="InterPro" id="IPR036412">
    <property type="entry name" value="HAD-like_sf"/>
</dbReference>
<dbReference type="InterPro" id="IPR006439">
    <property type="entry name" value="HAD-SF_hydro_IA"/>
</dbReference>
<dbReference type="EMBL" id="JAOPJZ010000045">
    <property type="protein sequence ID" value="MCU4754456.1"/>
    <property type="molecule type" value="Genomic_DNA"/>
</dbReference>
<dbReference type="Gene3D" id="3.40.50.1000">
    <property type="entry name" value="HAD superfamily/HAD-like"/>
    <property type="match status" value="1"/>
</dbReference>
<evidence type="ECO:0000313" key="6">
    <source>
        <dbReference type="EMBL" id="MCU4754456.1"/>
    </source>
</evidence>
<dbReference type="PRINTS" id="PR00413">
    <property type="entry name" value="HADHALOGNASE"/>
</dbReference>
<dbReference type="Proteomes" id="UP001321047">
    <property type="component" value="Unassembled WGS sequence"/>
</dbReference>
<accession>A0AAP2ZBZ9</accession>
<keyword evidence="7" id="KW-1185">Reference proteome</keyword>
<dbReference type="Pfam" id="PF00702">
    <property type="entry name" value="Hydrolase"/>
    <property type="match status" value="1"/>
</dbReference>
<evidence type="ECO:0000256" key="3">
    <source>
        <dbReference type="ARBA" id="ARBA00022723"/>
    </source>
</evidence>
<comment type="cofactor">
    <cofactor evidence="1">
        <name>Mg(2+)</name>
        <dbReference type="ChEBI" id="CHEBI:18420"/>
    </cofactor>
</comment>
<dbReference type="RefSeq" id="WP_342810756.1">
    <property type="nucleotide sequence ID" value="NZ_JAOPJZ010000045.1"/>
</dbReference>
<proteinExistence type="inferred from homology"/>
<comment type="caution">
    <text evidence="6">The sequence shown here is derived from an EMBL/GenBank/DDBJ whole genome shotgun (WGS) entry which is preliminary data.</text>
</comment>
<keyword evidence="3" id="KW-0479">Metal-binding</keyword>
<dbReference type="InterPro" id="IPR023214">
    <property type="entry name" value="HAD_sf"/>
</dbReference>
<gene>
    <name evidence="6" type="ORF">OB919_21225</name>
</gene>
<dbReference type="PANTHER" id="PTHR46470">
    <property type="entry name" value="N-ACYLNEURAMINATE-9-PHOSPHATASE"/>
    <property type="match status" value="1"/>
</dbReference>
<dbReference type="GO" id="GO:0046872">
    <property type="term" value="F:metal ion binding"/>
    <property type="evidence" value="ECO:0007669"/>
    <property type="project" value="UniProtKB-KW"/>
</dbReference>
<name>A0AAP2ZBZ9_9EURY</name>
<dbReference type="NCBIfam" id="TIGR01549">
    <property type="entry name" value="HAD-SF-IA-v1"/>
    <property type="match status" value="1"/>
</dbReference>
<dbReference type="GO" id="GO:0044281">
    <property type="term" value="P:small molecule metabolic process"/>
    <property type="evidence" value="ECO:0007669"/>
    <property type="project" value="UniProtKB-ARBA"/>
</dbReference>
<evidence type="ECO:0000256" key="2">
    <source>
        <dbReference type="ARBA" id="ARBA00007958"/>
    </source>
</evidence>
<keyword evidence="5" id="KW-0460">Magnesium</keyword>
<dbReference type="Gene3D" id="1.20.120.710">
    <property type="entry name" value="Haloacid dehalogenase hydrolase-like domain"/>
    <property type="match status" value="1"/>
</dbReference>
<evidence type="ECO:0000313" key="7">
    <source>
        <dbReference type="Proteomes" id="UP001321047"/>
    </source>
</evidence>
<evidence type="ECO:0000256" key="1">
    <source>
        <dbReference type="ARBA" id="ARBA00001946"/>
    </source>
</evidence>
<dbReference type="InterPro" id="IPR051400">
    <property type="entry name" value="HAD-like_hydrolase"/>
</dbReference>
<dbReference type="SFLD" id="SFLDG01129">
    <property type="entry name" value="C1.5:_HAD__Beta-PGM__Phosphata"/>
    <property type="match status" value="1"/>
</dbReference>
<dbReference type="SFLD" id="SFLDS00003">
    <property type="entry name" value="Haloacid_Dehalogenase"/>
    <property type="match status" value="1"/>
</dbReference>
<evidence type="ECO:0000256" key="5">
    <source>
        <dbReference type="ARBA" id="ARBA00022842"/>
    </source>
</evidence>